<feature type="compositionally biased region" description="Polar residues" evidence="1">
    <location>
        <begin position="501"/>
        <end position="510"/>
    </location>
</feature>
<evidence type="ECO:0000256" key="1">
    <source>
        <dbReference type="SAM" id="MobiDB-lite"/>
    </source>
</evidence>
<keyword evidence="3" id="KW-1185">Reference proteome</keyword>
<gene>
    <name evidence="2" type="ORF">BLNAU_10834</name>
</gene>
<comment type="caution">
    <text evidence="2">The sequence shown here is derived from an EMBL/GenBank/DDBJ whole genome shotgun (WGS) entry which is preliminary data.</text>
</comment>
<reference evidence="2 3" key="1">
    <citation type="journal article" date="2022" name="bioRxiv">
        <title>Genomics of Preaxostyla Flagellates Illuminates Evolutionary Transitions and the Path Towards Mitochondrial Loss.</title>
        <authorList>
            <person name="Novak L.V.F."/>
            <person name="Treitli S.C."/>
            <person name="Pyrih J."/>
            <person name="Halakuc P."/>
            <person name="Pipaliya S.V."/>
            <person name="Vacek V."/>
            <person name="Brzon O."/>
            <person name="Soukal P."/>
            <person name="Eme L."/>
            <person name="Dacks J.B."/>
            <person name="Karnkowska A."/>
            <person name="Elias M."/>
            <person name="Hampl V."/>
        </authorList>
    </citation>
    <scope>NUCLEOTIDE SEQUENCE [LARGE SCALE GENOMIC DNA]</scope>
    <source>
        <strain evidence="2">NAU3</strain>
        <tissue evidence="2">Gut</tissue>
    </source>
</reference>
<dbReference type="SUPFAM" id="SSF82171">
    <property type="entry name" value="DPP6 N-terminal domain-like"/>
    <property type="match status" value="1"/>
</dbReference>
<sequence length="1503" mass="166869">MTLSLFDLVQALSFETDDLAEPPWRMVQCSARTSLGKLDILAVYLMTNDLIVYATSSGYSSITQIFPFVQGITSFTPQNDFGHKIVKLPFSQIWPASEYHSSPHNPGSLDPFIPYVYPFSYPPGTKPLENLIISMCFSPDATYLLAITTSGCLYIFPMTFFFDSQVLQSMIRGDAPTSTPFLSGTVFSGAPQPPNILASTRITYRDAPFAQDIPTTLTFLQKPGLVNLRVSSSLWWVSSEGIDYAFLGTSDGDVFIVDLVNQTSNRLQLYSPVVDSFISRNSDGATVLMLVTQRKGLISYILEDSLGVPRLTQQQKPTKIEHIPMSHIVFPLSAAFSSDFGTYAPNTGIFFLYPRAESNFNLYHLPDSGKNITQIAFVGQFMVCAQLNPLTNGHTILVVSSILSNEEHDHSIAPESIDNFDNPHRSVIARFDLEKGERVLKFSGYPSPLSSPSAPVSHAPLQPSLREIPQGTPGKTKLSQSEHFTLTHTQSVPIPERLLSHTPSKHNVPSMSPRFHTDVPRISMSPSPEVFRRVPRSEPESNSDLLLQMLSSGTGFDDDSTIGDDESRQNINQAASPTMSGSLLSWGSHESDHSTLSHHLSVNHLVHITPIYSPFSDDWNAAAQKMLRDNVPLLQRFFIITTRAVYSLAQANHPVEACHNLVMPRGDTWKNEPIPPNQLSSLYRTSIACSLHFPFLCSLLSISLLKAGARDQALSLCFLELRHRFKDASHAPSGEAITAPFEAARPVPIHFLISQCIRSDNFEAALALISSHAFLNSISTDGMKAADHTIEGEFLFNFRTMDLDALRVLSLSVKLATLQHLSKPTTKTLPQLAQLFKAFVNLSTFRSQKNPTEQTEIRQMISETVTLLSDTDLFQPLILTPSSIKIIQQLVPLLSSDDFGKSMSSSIMTYSAASLDLLFDFSPTSPSFDSLPSHARLHLLSQCNIYTLIRGDLKPVFSLLSLLPKLAERHRTQIIPKLNDMLACLLSALQTVVFVSENQLSVFLPQGKNHVASQLFIDIELFSLLLCLSFYLTASLLAAQLLTSAESAKQYEMALVSFLLTNFPFTCPTALEATTKPTLGEMVNSLRRFFPAKSKMGKHEKKFNLSHCPGFLLHLRSSQLSPICYFVEPSFISNTLTSLGLWTVHSLFMLFSKDHFASLTSLIRATDKLLINTQRDRVIVSQDLAKDIASILFSAYFSPLLEQRMLFQTLLIFYNQSGLDIHPLEHILTAHLPCFILPILTLLVNPGQTPNTFSASFLTAVISSTVTLETKGISTVTAPNGERPQEPAEITTLTALFSACIGLTPEGQPLFDVRNPTIVERHYAQIDAAKHTFSIFTESYQNAITNGEDSVERVSRSEEINQLLHISVSPADITRSANLMQRHSLEEDSAEPQQWNAITKQLREAILPSDASLLKICAHTDFSFASNHRDQKTQPGDETESIVFHCLHSYPHREALLQHLESVLHPIQPSAPLFVELVFSLYRDFRSTHTSPCPTCLLKSVLR</sequence>
<feature type="region of interest" description="Disordered" evidence="1">
    <location>
        <begin position="499"/>
        <end position="542"/>
    </location>
</feature>
<evidence type="ECO:0000313" key="2">
    <source>
        <dbReference type="EMBL" id="KAK2954180.1"/>
    </source>
</evidence>
<feature type="compositionally biased region" description="Basic and acidic residues" evidence="1">
    <location>
        <begin position="530"/>
        <end position="539"/>
    </location>
</feature>
<organism evidence="2 3">
    <name type="scientific">Blattamonas nauphoetae</name>
    <dbReference type="NCBI Taxonomy" id="2049346"/>
    <lineage>
        <taxon>Eukaryota</taxon>
        <taxon>Metamonada</taxon>
        <taxon>Preaxostyla</taxon>
        <taxon>Oxymonadida</taxon>
        <taxon>Blattamonas</taxon>
    </lineage>
</organism>
<dbReference type="EMBL" id="JARBJD010000081">
    <property type="protein sequence ID" value="KAK2954180.1"/>
    <property type="molecule type" value="Genomic_DNA"/>
</dbReference>
<dbReference type="Proteomes" id="UP001281761">
    <property type="component" value="Unassembled WGS sequence"/>
</dbReference>
<protein>
    <submittedName>
        <fullName evidence="2">Uncharacterized protein</fullName>
    </submittedName>
</protein>
<accession>A0ABQ9XRZ5</accession>
<proteinExistence type="predicted"/>
<evidence type="ECO:0000313" key="3">
    <source>
        <dbReference type="Proteomes" id="UP001281761"/>
    </source>
</evidence>
<name>A0ABQ9XRZ5_9EUKA</name>